<dbReference type="GO" id="GO:0071949">
    <property type="term" value="F:FAD binding"/>
    <property type="evidence" value="ECO:0007669"/>
    <property type="project" value="InterPro"/>
</dbReference>
<dbReference type="InterPro" id="IPR006094">
    <property type="entry name" value="Oxid_FAD_bind_N"/>
</dbReference>
<protein>
    <submittedName>
        <fullName evidence="5">Isoamyl alcohol oxidase</fullName>
    </submittedName>
</protein>
<evidence type="ECO:0000256" key="3">
    <source>
        <dbReference type="SAM" id="SignalP"/>
    </source>
</evidence>
<name>A0A8H4P0V2_9HYPO</name>
<proteinExistence type="inferred from homology"/>
<sequence>MHISNLFIIGSLMSAVQAFTCPIHQYGQCYFVDGNPVGKQQRCAIKCEPKFGHVNCIPTDDCWPSHTKWNALNTTVNGHLIANEPLAKPCYDSLAKNLTQCQQISKAYQSIPFREASPIGYAYPVVDTCAPINASITGSPVCDLGSASVYSVNATDPVHVAAGIKFAKKNNVRLVVKNTGHDVRGRSQGYGSMSIWMHHMKPELQFQAKYTPSDSSCKSNWTGAAIVVGAGYIWDEVYKFVAHHDCIAVGGGSRTVGAIGGYLQGGGHGPATHDFGLAADQVLEFQVVLASGELVTASACEHVDLFTGLRGGGGGTFGVVVSATIKVYPTRPILQHSLTIAALNTGVSALINATVAVHSKYPTVSDAGFSGNGILVRVLGVKPTYSHTFGKMLSKNATPSGLSHEIEEAKRLINNELVSPLRLLNGSELLITSTFEKFDTFGDYFDYGKYESPASNSPSPVQVSQFFDKESLINNQKNLTAMFNAIFPESANKIQAIASVMTFSLVGGGEVLKPKPNTSVHPGWRKTYMLAQNFDVPPSDGGMQGVREVRDYAVSVKLPAMKAAGPGLGTYLNEGTPYDPDWKYQFYGNRYDWLKSVKQKYDPDGVFWCFRCVGYEGWEEITGPTLYGPLCQRK</sequence>
<dbReference type="Proteomes" id="UP000605986">
    <property type="component" value="Unassembled WGS sequence"/>
</dbReference>
<dbReference type="InterPro" id="IPR050432">
    <property type="entry name" value="FAD-linked_Oxidoreductases_BP"/>
</dbReference>
<feature type="chain" id="PRO_5034816952" evidence="3">
    <location>
        <begin position="19"/>
        <end position="634"/>
    </location>
</feature>
<gene>
    <name evidence="5" type="ORF">F53441_11090</name>
</gene>
<dbReference type="SUPFAM" id="SSF56176">
    <property type="entry name" value="FAD-binding/transporter-associated domain-like"/>
    <property type="match status" value="1"/>
</dbReference>
<reference evidence="5" key="1">
    <citation type="submission" date="2020-01" db="EMBL/GenBank/DDBJ databases">
        <title>Identification and distribution of gene clusters putatively required for synthesis of sphingolipid metabolism inhibitors in phylogenetically diverse species of the filamentous fungus Fusarium.</title>
        <authorList>
            <person name="Kim H.-S."/>
            <person name="Busman M."/>
            <person name="Brown D.W."/>
            <person name="Divon H."/>
            <person name="Uhlig S."/>
            <person name="Proctor R.H."/>
        </authorList>
    </citation>
    <scope>NUCLEOTIDE SEQUENCE</scope>
    <source>
        <strain evidence="5">NRRL 53441</strain>
    </source>
</reference>
<dbReference type="InterPro" id="IPR012951">
    <property type="entry name" value="BBE"/>
</dbReference>
<evidence type="ECO:0000313" key="6">
    <source>
        <dbReference type="Proteomes" id="UP000605986"/>
    </source>
</evidence>
<dbReference type="EMBL" id="JAADJG010000548">
    <property type="protein sequence ID" value="KAF4444527.1"/>
    <property type="molecule type" value="Genomic_DNA"/>
</dbReference>
<dbReference type="InterPro" id="IPR016166">
    <property type="entry name" value="FAD-bd_PCMH"/>
</dbReference>
<dbReference type="InterPro" id="IPR036318">
    <property type="entry name" value="FAD-bd_PCMH-like_sf"/>
</dbReference>
<feature type="signal peptide" evidence="3">
    <location>
        <begin position="1"/>
        <end position="18"/>
    </location>
</feature>
<dbReference type="AlphaFoldDB" id="A0A8H4P0V2"/>
<dbReference type="PROSITE" id="PS51387">
    <property type="entry name" value="FAD_PCMH"/>
    <property type="match status" value="1"/>
</dbReference>
<keyword evidence="3" id="KW-0732">Signal</keyword>
<comment type="similarity">
    <text evidence="1">Belongs to the oxygen-dependent FAD-linked oxidoreductase family.</text>
</comment>
<dbReference type="PANTHER" id="PTHR13878">
    <property type="entry name" value="GULONOLACTONE OXIDASE"/>
    <property type="match status" value="1"/>
</dbReference>
<comment type="caution">
    <text evidence="5">The sequence shown here is derived from an EMBL/GenBank/DDBJ whole genome shotgun (WGS) entry which is preliminary data.</text>
</comment>
<accession>A0A8H4P0V2</accession>
<evidence type="ECO:0000256" key="2">
    <source>
        <dbReference type="ARBA" id="ARBA00023002"/>
    </source>
</evidence>
<evidence type="ECO:0000313" key="5">
    <source>
        <dbReference type="EMBL" id="KAF4444527.1"/>
    </source>
</evidence>
<organism evidence="5 6">
    <name type="scientific">Fusarium austroafricanum</name>
    <dbReference type="NCBI Taxonomy" id="2364996"/>
    <lineage>
        <taxon>Eukaryota</taxon>
        <taxon>Fungi</taxon>
        <taxon>Dikarya</taxon>
        <taxon>Ascomycota</taxon>
        <taxon>Pezizomycotina</taxon>
        <taxon>Sordariomycetes</taxon>
        <taxon>Hypocreomycetidae</taxon>
        <taxon>Hypocreales</taxon>
        <taxon>Nectriaceae</taxon>
        <taxon>Fusarium</taxon>
        <taxon>Fusarium concolor species complex</taxon>
    </lineage>
</organism>
<dbReference type="Gene3D" id="3.30.465.10">
    <property type="match status" value="2"/>
</dbReference>
<dbReference type="InterPro" id="IPR016169">
    <property type="entry name" value="FAD-bd_PCMH_sub2"/>
</dbReference>
<dbReference type="PANTHER" id="PTHR13878:SF91">
    <property type="entry name" value="FAD BINDING DOMAIN PROTEIN (AFU_ORTHOLOGUE AFUA_6G12070)-RELATED"/>
    <property type="match status" value="1"/>
</dbReference>
<feature type="domain" description="FAD-binding PCMH-type" evidence="4">
    <location>
        <begin position="142"/>
        <end position="330"/>
    </location>
</feature>
<dbReference type="GO" id="GO:0016491">
    <property type="term" value="F:oxidoreductase activity"/>
    <property type="evidence" value="ECO:0007669"/>
    <property type="project" value="UniProtKB-KW"/>
</dbReference>
<evidence type="ECO:0000259" key="4">
    <source>
        <dbReference type="PROSITE" id="PS51387"/>
    </source>
</evidence>
<keyword evidence="6" id="KW-1185">Reference proteome</keyword>
<dbReference type="OrthoDB" id="9983560at2759"/>
<evidence type="ECO:0000256" key="1">
    <source>
        <dbReference type="ARBA" id="ARBA00005466"/>
    </source>
</evidence>
<keyword evidence="2" id="KW-0560">Oxidoreductase</keyword>
<dbReference type="Pfam" id="PF08031">
    <property type="entry name" value="BBE"/>
    <property type="match status" value="1"/>
</dbReference>
<dbReference type="Pfam" id="PF01565">
    <property type="entry name" value="FAD_binding_4"/>
    <property type="match status" value="1"/>
</dbReference>